<evidence type="ECO:0000313" key="3">
    <source>
        <dbReference type="EMBL" id="KAK7028811.1"/>
    </source>
</evidence>
<feature type="region of interest" description="Disordered" evidence="2">
    <location>
        <begin position="660"/>
        <end position="686"/>
    </location>
</feature>
<name>A0AAW0BQ66_9AGAR</name>
<dbReference type="GO" id="GO:0006310">
    <property type="term" value="P:DNA recombination"/>
    <property type="evidence" value="ECO:0007669"/>
    <property type="project" value="UniProtKB-KW"/>
</dbReference>
<dbReference type="GO" id="GO:0015074">
    <property type="term" value="P:DNA integration"/>
    <property type="evidence" value="ECO:0007669"/>
    <property type="project" value="InterPro"/>
</dbReference>
<evidence type="ECO:0000313" key="4">
    <source>
        <dbReference type="Proteomes" id="UP001383192"/>
    </source>
</evidence>
<evidence type="ECO:0000256" key="2">
    <source>
        <dbReference type="SAM" id="MobiDB-lite"/>
    </source>
</evidence>
<evidence type="ECO:0008006" key="5">
    <source>
        <dbReference type="Google" id="ProtNLM"/>
    </source>
</evidence>
<comment type="caution">
    <text evidence="3">The sequence shown here is derived from an EMBL/GenBank/DDBJ whole genome shotgun (WGS) entry which is preliminary data.</text>
</comment>
<reference evidence="3 4" key="1">
    <citation type="submission" date="2024-01" db="EMBL/GenBank/DDBJ databases">
        <title>A draft genome for a cacao thread blight-causing isolate of Paramarasmius palmivorus.</title>
        <authorList>
            <person name="Baruah I.K."/>
            <person name="Bukari Y."/>
            <person name="Amoako-Attah I."/>
            <person name="Meinhardt L.W."/>
            <person name="Bailey B.A."/>
            <person name="Cohen S.P."/>
        </authorList>
    </citation>
    <scope>NUCLEOTIDE SEQUENCE [LARGE SCALE GENOMIC DNA]</scope>
    <source>
        <strain evidence="3 4">GH-12</strain>
    </source>
</reference>
<keyword evidence="1" id="KW-0233">DNA recombination</keyword>
<dbReference type="Proteomes" id="UP001383192">
    <property type="component" value="Unassembled WGS sequence"/>
</dbReference>
<accession>A0AAW0BQ66</accession>
<dbReference type="GO" id="GO:0003677">
    <property type="term" value="F:DNA binding"/>
    <property type="evidence" value="ECO:0007669"/>
    <property type="project" value="InterPro"/>
</dbReference>
<organism evidence="3 4">
    <name type="scientific">Paramarasmius palmivorus</name>
    <dbReference type="NCBI Taxonomy" id="297713"/>
    <lineage>
        <taxon>Eukaryota</taxon>
        <taxon>Fungi</taxon>
        <taxon>Dikarya</taxon>
        <taxon>Basidiomycota</taxon>
        <taxon>Agaricomycotina</taxon>
        <taxon>Agaricomycetes</taxon>
        <taxon>Agaricomycetidae</taxon>
        <taxon>Agaricales</taxon>
        <taxon>Marasmiineae</taxon>
        <taxon>Marasmiaceae</taxon>
        <taxon>Paramarasmius</taxon>
    </lineage>
</organism>
<keyword evidence="4" id="KW-1185">Reference proteome</keyword>
<feature type="compositionally biased region" description="Basic and acidic residues" evidence="2">
    <location>
        <begin position="104"/>
        <end position="116"/>
    </location>
</feature>
<dbReference type="Gene3D" id="1.10.443.10">
    <property type="entry name" value="Intergrase catalytic core"/>
    <property type="match status" value="1"/>
</dbReference>
<gene>
    <name evidence="3" type="ORF">VNI00_014824</name>
</gene>
<dbReference type="EMBL" id="JAYKXP010000088">
    <property type="protein sequence ID" value="KAK7028811.1"/>
    <property type="molecule type" value="Genomic_DNA"/>
</dbReference>
<evidence type="ECO:0000256" key="1">
    <source>
        <dbReference type="ARBA" id="ARBA00023172"/>
    </source>
</evidence>
<feature type="region of interest" description="Disordered" evidence="2">
    <location>
        <begin position="104"/>
        <end position="127"/>
    </location>
</feature>
<sequence>MPKTTTKAGRPKASTKKPTGRKKKETKPIDEKTFYEFTEEATKQKKKHTKAGNTTTAYDGRVKQAQEWLAKFCTAVGKVEDARKAQIDALLEESQDVLDTLLDREDTSSESTHETLPDNFAASFDGPPSNSTPKAIAMFLYIKCFEEDKGKSTAWQIYSAMRRHYDDLDGDTYRGPWREDRDKKIWVGNPTNAALVQDMVKACKNKDGETERTHSKAMSFEDMVALYEWSCKMCPDNLPVTDMESLTLKTEHLSFRAFISIAFTLWTRNCETSSLRVKNVDRNPEPRLGATPLDPKCIVFRLFNRKGWQRESINSMRTLVWMDHLERQVYKRHLEPDDYLFPTIGAGGAVQAAVPVTADTVQKKVNEYAKLAGLPGAGKYTTHCFRCGGAQYRCMWAPPGERWPLTVIRWWGGWAPGEKHNTLMLYLLDELHTYETDYSDAMCPINLQKDSSFLREAAALAPLRADEARIMLSEAIGQITQVIHAHAHHHSFSQTSQTTMAGAPLHPVQPVSIHSAHPVPINSSIIVPPLSFNPAATGYQTYSTAPSQSTPIPDAEFSIRVPRITCGRDVAWEQVIKDWDQPDPTREHMYALKDWKQEWIDHPAFAMQYRDRRKIALEFVVRFGRDKARFCAAYPQYKKGITALKKAIHSKQLQENRVKSRCSKLRRASASARCAGGDNPSDSMSD</sequence>
<proteinExistence type="predicted"/>
<feature type="region of interest" description="Disordered" evidence="2">
    <location>
        <begin position="1"/>
        <end position="33"/>
    </location>
</feature>
<dbReference type="InterPro" id="IPR011010">
    <property type="entry name" value="DNA_brk_join_enz"/>
</dbReference>
<dbReference type="InterPro" id="IPR013762">
    <property type="entry name" value="Integrase-like_cat_sf"/>
</dbReference>
<feature type="compositionally biased region" description="Basic residues" evidence="2">
    <location>
        <begin position="9"/>
        <end position="25"/>
    </location>
</feature>
<dbReference type="SUPFAM" id="SSF56349">
    <property type="entry name" value="DNA breaking-rejoining enzymes"/>
    <property type="match status" value="1"/>
</dbReference>
<protein>
    <recommendedName>
        <fullName evidence="5">Tyr recombinase domain-containing protein</fullName>
    </recommendedName>
</protein>
<dbReference type="AlphaFoldDB" id="A0AAW0BQ66"/>